<feature type="compositionally biased region" description="Polar residues" evidence="1">
    <location>
        <begin position="33"/>
        <end position="46"/>
    </location>
</feature>
<organism evidence="2 3">
    <name type="scientific">Castellaniella defragrans (strain DSM 12143 / CCUG 39792 / 65Phen)</name>
    <name type="common">Alcaligenes defragrans</name>
    <dbReference type="NCBI Taxonomy" id="1437824"/>
    <lineage>
        <taxon>Bacteria</taxon>
        <taxon>Pseudomonadati</taxon>
        <taxon>Pseudomonadota</taxon>
        <taxon>Betaproteobacteria</taxon>
        <taxon>Burkholderiales</taxon>
        <taxon>Alcaligenaceae</taxon>
        <taxon>Castellaniella</taxon>
    </lineage>
</organism>
<proteinExistence type="predicted"/>
<protein>
    <submittedName>
        <fullName evidence="2">Uncharacterized protein</fullName>
    </submittedName>
</protein>
<feature type="region of interest" description="Disordered" evidence="1">
    <location>
        <begin position="19"/>
        <end position="46"/>
    </location>
</feature>
<sequence>MLPAILAACASPRYGAGRMRIMRRTPGPIGASRTGTEGTPGGNRNC</sequence>
<dbReference type="KEGG" id="cdn:BN940_15326"/>
<dbReference type="Proteomes" id="UP000019805">
    <property type="component" value="Chromosome"/>
</dbReference>
<reference evidence="2 3" key="1">
    <citation type="journal article" date="2014" name="BMC Microbiol.">
        <title>The oxygen-independent metabolism of cyclic monoterpenes in Castellaniella defragrans 65Phen.</title>
        <authorList>
            <person name="Petasch J."/>
            <person name="Disch E.M."/>
            <person name="Markert S."/>
            <person name="Becher D."/>
            <person name="Schweder T."/>
            <person name="Huttel B."/>
            <person name="Reinhardt R."/>
            <person name="Harder J."/>
        </authorList>
    </citation>
    <scope>NUCLEOTIDE SEQUENCE [LARGE SCALE GENOMIC DNA]</scope>
    <source>
        <strain evidence="2">65Phen</strain>
    </source>
</reference>
<accession>W8X0R5</accession>
<keyword evidence="3" id="KW-1185">Reference proteome</keyword>
<dbReference type="HOGENOM" id="CLU_3181611_0_0_4"/>
<name>W8X0R5_CASD6</name>
<evidence type="ECO:0000313" key="2">
    <source>
        <dbReference type="EMBL" id="CDM25509.1"/>
    </source>
</evidence>
<dbReference type="AlphaFoldDB" id="W8X0R5"/>
<evidence type="ECO:0000313" key="3">
    <source>
        <dbReference type="Proteomes" id="UP000019805"/>
    </source>
</evidence>
<dbReference type="EMBL" id="HG916765">
    <property type="protein sequence ID" value="CDM25509.1"/>
    <property type="molecule type" value="Genomic_DNA"/>
</dbReference>
<dbReference type="STRING" id="1437824.BN940_15326"/>
<gene>
    <name evidence="2" type="ORF">BN940_15326</name>
</gene>
<evidence type="ECO:0000256" key="1">
    <source>
        <dbReference type="SAM" id="MobiDB-lite"/>
    </source>
</evidence>